<accession>A0ABV5LV05</accession>
<name>A0ABV5LV05_9ACTN</name>
<evidence type="ECO:0000313" key="2">
    <source>
        <dbReference type="EMBL" id="MFB9377912.1"/>
    </source>
</evidence>
<keyword evidence="3" id="KW-1185">Reference proteome</keyword>
<dbReference type="PANTHER" id="PTHR43857:SF1">
    <property type="entry name" value="YJGH FAMILY PROTEIN"/>
    <property type="match status" value="1"/>
</dbReference>
<protein>
    <submittedName>
        <fullName evidence="2">RidA family protein</fullName>
        <ecNumber evidence="2">3.5.-.-</ecNumber>
    </submittedName>
</protein>
<proteinExistence type="predicted"/>
<dbReference type="SUPFAM" id="SSF55298">
    <property type="entry name" value="YjgF-like"/>
    <property type="match status" value="1"/>
</dbReference>
<dbReference type="Pfam" id="PF01042">
    <property type="entry name" value="Ribonuc_L-PSP"/>
    <property type="match status" value="1"/>
</dbReference>
<comment type="caution">
    <text evidence="2">The sequence shown here is derived from an EMBL/GenBank/DDBJ whole genome shotgun (WGS) entry which is preliminary data.</text>
</comment>
<dbReference type="EMBL" id="JBHMDM010000007">
    <property type="protein sequence ID" value="MFB9377912.1"/>
    <property type="molecule type" value="Genomic_DNA"/>
</dbReference>
<evidence type="ECO:0000256" key="1">
    <source>
        <dbReference type="SAM" id="MobiDB-lite"/>
    </source>
</evidence>
<reference evidence="2 3" key="1">
    <citation type="submission" date="2024-09" db="EMBL/GenBank/DDBJ databases">
        <authorList>
            <person name="Sun Q."/>
            <person name="Mori K."/>
        </authorList>
    </citation>
    <scope>NUCLEOTIDE SEQUENCE [LARGE SCALE GENOMIC DNA]</scope>
    <source>
        <strain evidence="2 3">TISTR 1856</strain>
    </source>
</reference>
<dbReference type="PANTHER" id="PTHR43857">
    <property type="entry name" value="BLR7761 PROTEIN"/>
    <property type="match status" value="1"/>
</dbReference>
<gene>
    <name evidence="2" type="ORF">ACFFVI_13150</name>
</gene>
<organism evidence="2 3">
    <name type="scientific">Kineococcus gynurae</name>
    <dbReference type="NCBI Taxonomy" id="452979"/>
    <lineage>
        <taxon>Bacteria</taxon>
        <taxon>Bacillati</taxon>
        <taxon>Actinomycetota</taxon>
        <taxon>Actinomycetes</taxon>
        <taxon>Kineosporiales</taxon>
        <taxon>Kineosporiaceae</taxon>
        <taxon>Kineococcus</taxon>
    </lineage>
</organism>
<sequence>MTTSPTTPAPVPPTPLRTDPVRINPTTWNQFLGFDQAQLRPAPSTWLTLAGQGPTDAEGRLQHAGDVPAQLARCLDNVEDLLGRAGFTFADVLTMTVWTTDVDAVLAGYDVLIRRLAPATPPATLVGVQRLALAGMAVEITVQAGR</sequence>
<dbReference type="EC" id="3.5.-.-" evidence="2"/>
<dbReference type="CDD" id="cd00448">
    <property type="entry name" value="YjgF_YER057c_UK114_family"/>
    <property type="match status" value="1"/>
</dbReference>
<dbReference type="InterPro" id="IPR006175">
    <property type="entry name" value="YjgF/YER057c/UK114"/>
</dbReference>
<dbReference type="RefSeq" id="WP_380137692.1">
    <property type="nucleotide sequence ID" value="NZ_JBHLUI010000008.1"/>
</dbReference>
<dbReference type="Proteomes" id="UP001589748">
    <property type="component" value="Unassembled WGS sequence"/>
</dbReference>
<dbReference type="GO" id="GO:0016787">
    <property type="term" value="F:hydrolase activity"/>
    <property type="evidence" value="ECO:0007669"/>
    <property type="project" value="UniProtKB-KW"/>
</dbReference>
<feature type="region of interest" description="Disordered" evidence="1">
    <location>
        <begin position="1"/>
        <end position="20"/>
    </location>
</feature>
<dbReference type="Gene3D" id="3.30.1330.40">
    <property type="entry name" value="RutC-like"/>
    <property type="match status" value="1"/>
</dbReference>
<evidence type="ECO:0000313" key="3">
    <source>
        <dbReference type="Proteomes" id="UP001589748"/>
    </source>
</evidence>
<dbReference type="InterPro" id="IPR035959">
    <property type="entry name" value="RutC-like_sf"/>
</dbReference>
<keyword evidence="2" id="KW-0378">Hydrolase</keyword>